<name>A0A059C7R8_EUCGR</name>
<organism evidence="1">
    <name type="scientific">Eucalyptus grandis</name>
    <name type="common">Flooded gum</name>
    <dbReference type="NCBI Taxonomy" id="71139"/>
    <lineage>
        <taxon>Eukaryota</taxon>
        <taxon>Viridiplantae</taxon>
        <taxon>Streptophyta</taxon>
        <taxon>Embryophyta</taxon>
        <taxon>Tracheophyta</taxon>
        <taxon>Spermatophyta</taxon>
        <taxon>Magnoliopsida</taxon>
        <taxon>eudicotyledons</taxon>
        <taxon>Gunneridae</taxon>
        <taxon>Pentapetalae</taxon>
        <taxon>rosids</taxon>
        <taxon>malvids</taxon>
        <taxon>Myrtales</taxon>
        <taxon>Myrtaceae</taxon>
        <taxon>Myrtoideae</taxon>
        <taxon>Eucalypteae</taxon>
        <taxon>Eucalyptus</taxon>
    </lineage>
</organism>
<dbReference type="AlphaFoldDB" id="A0A059C7R8"/>
<dbReference type="InParanoid" id="A0A059C7R8"/>
<accession>A0A059C7R8</accession>
<evidence type="ECO:0000313" key="1">
    <source>
        <dbReference type="EMBL" id="KCW74397.1"/>
    </source>
</evidence>
<dbReference type="Gramene" id="KCW74397">
    <property type="protein sequence ID" value="KCW74397"/>
    <property type="gene ID" value="EUGRSUZ_E03078"/>
</dbReference>
<dbReference type="EMBL" id="KK198757">
    <property type="protein sequence ID" value="KCW74397.1"/>
    <property type="molecule type" value="Genomic_DNA"/>
</dbReference>
<sequence>MIATCDSSIALMRYFLSFPKLLAIHKSIYSFLVQSRVEMTEEALADICPSETEEHMVIPFHIRRSNR</sequence>
<gene>
    <name evidence="1" type="ORF">EUGRSUZ_E03078</name>
</gene>
<reference evidence="1" key="1">
    <citation type="submission" date="2013-07" db="EMBL/GenBank/DDBJ databases">
        <title>The genome of Eucalyptus grandis.</title>
        <authorList>
            <person name="Schmutz J."/>
            <person name="Hayes R."/>
            <person name="Myburg A."/>
            <person name="Tuskan G."/>
            <person name="Grattapaglia D."/>
            <person name="Rokhsar D.S."/>
        </authorList>
    </citation>
    <scope>NUCLEOTIDE SEQUENCE</scope>
    <source>
        <tissue evidence="1">Leaf extractions</tissue>
    </source>
</reference>
<proteinExistence type="predicted"/>
<protein>
    <submittedName>
        <fullName evidence="1">Uncharacterized protein</fullName>
    </submittedName>
</protein>